<feature type="transmembrane region" description="Helical" evidence="5">
    <location>
        <begin position="454"/>
        <end position="474"/>
    </location>
</feature>
<feature type="transmembrane region" description="Helical" evidence="5">
    <location>
        <begin position="486"/>
        <end position="503"/>
    </location>
</feature>
<accession>A0AB34FH33</accession>
<feature type="chain" id="PRO_5044318891" evidence="6">
    <location>
        <begin position="22"/>
        <end position="747"/>
    </location>
</feature>
<evidence type="ECO:0000256" key="6">
    <source>
        <dbReference type="SAM" id="SignalP"/>
    </source>
</evidence>
<evidence type="ECO:0000256" key="2">
    <source>
        <dbReference type="ARBA" id="ARBA00022692"/>
    </source>
</evidence>
<sequence length="747" mass="82248">MKLAAAALALIVSALVCPAAASPVDVAGASALEARAFDAQPQDAAPDSSHGGTAIAIHNYNAAIRNIAQHPTDLDAVLLVCALFVCIEFLRGNAQAAISHAAHGISLLNSSPQKSEFTPIFRHLSIFPMFFGASVSSFPVMAESESHVDAFRFTELPDALESLDALLARSSLEVSLHEQHALQSDLGRWWKSFSAIRDQDRYATGHDTTFQVLEMRYLVAEIWTSACLDEDEAAYDAHHEKFKRIVEIATEAHHDLKTHSARGNKFTFSMGFCPLLQFVVLKCRYLKVRIAALALMKTLASQREALWDYEIMHAVGRRIIEIEHGVCVAPPEEVRYQDLEDGVQALSDDGLRVLDNSLVSEQTDKGGSKGVVGRTICLLLRRSGGEVEVRYDQLNLGSGDFTTTKYITIDGETNSQVTIPGQTIAIAIPTCVQTATPDANGHVPPGTCGAIWNYYPSFYAAMAFAILFAILVGIHIWQAAMYEKRWCWVIIMATIWETTAMTFRSLSSKAQQNDGIYLVFQIFILLAPLWVNAFAYMTLGRMIYYFHPSRAITGLPAATVAAMFVFLDFASFVVQLVGGSMASPSASPEKQKLAINIYMGGIACQELIIIVVVGLCVTFQLHMKRLRLGARGLFNSGWGQLLCTLYWALAMITVRIIYRLVEFSGGVETDSALTTQEGYFYALEVVPMFLALGSFNVVHPGRIMNGPGSDMPGLFRTIKTRFMLRKGKQPLADDMSERDLRSGWEMT</sequence>
<evidence type="ECO:0000313" key="8">
    <source>
        <dbReference type="Proteomes" id="UP001163105"/>
    </source>
</evidence>
<feature type="transmembrane region" description="Helical" evidence="5">
    <location>
        <begin position="515"/>
        <end position="539"/>
    </location>
</feature>
<gene>
    <name evidence="7" type="ORF">O9K51_08874</name>
</gene>
<feature type="transmembrane region" description="Helical" evidence="5">
    <location>
        <begin position="678"/>
        <end position="698"/>
    </location>
</feature>
<keyword evidence="6" id="KW-0732">Signal</keyword>
<keyword evidence="2 5" id="KW-0812">Transmembrane</keyword>
<evidence type="ECO:0000256" key="1">
    <source>
        <dbReference type="ARBA" id="ARBA00004141"/>
    </source>
</evidence>
<proteinExistence type="predicted"/>
<protein>
    <submittedName>
        <fullName evidence="7">Protein RTA1-like protein 9</fullName>
    </submittedName>
</protein>
<name>A0AB34FH33_9HYPO</name>
<comment type="subcellular location">
    <subcellularLocation>
        <location evidence="1">Membrane</location>
        <topology evidence="1">Multi-pass membrane protein</topology>
    </subcellularLocation>
</comment>
<dbReference type="GO" id="GO:0016020">
    <property type="term" value="C:membrane"/>
    <property type="evidence" value="ECO:0007669"/>
    <property type="project" value="UniProtKB-SubCell"/>
</dbReference>
<reference evidence="7" key="1">
    <citation type="submission" date="2023-01" db="EMBL/GenBank/DDBJ databases">
        <title>The growth and conidiation of Purpureocillium lavendulum are regulated by nitrogen source and histone H3K14 acetylation.</title>
        <authorList>
            <person name="Tang P."/>
            <person name="Han J."/>
            <person name="Zhang C."/>
            <person name="Tang P."/>
            <person name="Qi F."/>
            <person name="Zhang K."/>
            <person name="Liang L."/>
        </authorList>
    </citation>
    <scope>NUCLEOTIDE SEQUENCE</scope>
    <source>
        <strain evidence="7">YMF1.00683</strain>
    </source>
</reference>
<dbReference type="Pfam" id="PF04479">
    <property type="entry name" value="RTA1"/>
    <property type="match status" value="1"/>
</dbReference>
<dbReference type="InterPro" id="IPR007568">
    <property type="entry name" value="RTA1"/>
</dbReference>
<keyword evidence="3 5" id="KW-1133">Transmembrane helix</keyword>
<keyword evidence="8" id="KW-1185">Reference proteome</keyword>
<keyword evidence="4 5" id="KW-0472">Membrane</keyword>
<evidence type="ECO:0000256" key="5">
    <source>
        <dbReference type="SAM" id="Phobius"/>
    </source>
</evidence>
<feature type="signal peptide" evidence="6">
    <location>
        <begin position="1"/>
        <end position="21"/>
    </location>
</feature>
<feature type="transmembrane region" description="Helical" evidence="5">
    <location>
        <begin position="597"/>
        <end position="617"/>
    </location>
</feature>
<evidence type="ECO:0000256" key="4">
    <source>
        <dbReference type="ARBA" id="ARBA00023136"/>
    </source>
</evidence>
<evidence type="ECO:0000313" key="7">
    <source>
        <dbReference type="EMBL" id="KAJ6438282.1"/>
    </source>
</evidence>
<comment type="caution">
    <text evidence="7">The sequence shown here is derived from an EMBL/GenBank/DDBJ whole genome shotgun (WGS) entry which is preliminary data.</text>
</comment>
<dbReference type="EMBL" id="JAQHRD010000008">
    <property type="protein sequence ID" value="KAJ6438282.1"/>
    <property type="molecule type" value="Genomic_DNA"/>
</dbReference>
<dbReference type="PANTHER" id="PTHR31465:SF15">
    <property type="entry name" value="LIPID TRANSPORTER ATNI-RELATED"/>
    <property type="match status" value="1"/>
</dbReference>
<dbReference type="PANTHER" id="PTHR31465">
    <property type="entry name" value="PROTEIN RTA1-RELATED"/>
    <property type="match status" value="1"/>
</dbReference>
<dbReference type="AlphaFoldDB" id="A0AB34FH33"/>
<organism evidence="7 8">
    <name type="scientific">Purpureocillium lavendulum</name>
    <dbReference type="NCBI Taxonomy" id="1247861"/>
    <lineage>
        <taxon>Eukaryota</taxon>
        <taxon>Fungi</taxon>
        <taxon>Dikarya</taxon>
        <taxon>Ascomycota</taxon>
        <taxon>Pezizomycotina</taxon>
        <taxon>Sordariomycetes</taxon>
        <taxon>Hypocreomycetidae</taxon>
        <taxon>Hypocreales</taxon>
        <taxon>Ophiocordycipitaceae</taxon>
        <taxon>Purpureocillium</taxon>
    </lineage>
</organism>
<evidence type="ECO:0000256" key="3">
    <source>
        <dbReference type="ARBA" id="ARBA00022989"/>
    </source>
</evidence>
<dbReference type="Proteomes" id="UP001163105">
    <property type="component" value="Unassembled WGS sequence"/>
</dbReference>
<feature type="transmembrane region" description="Helical" evidence="5">
    <location>
        <begin position="638"/>
        <end position="658"/>
    </location>
</feature>
<feature type="transmembrane region" description="Helical" evidence="5">
    <location>
        <begin position="551"/>
        <end position="577"/>
    </location>
</feature>